<gene>
    <name evidence="2" type="ORF">Poly59_43720</name>
</gene>
<evidence type="ECO:0000313" key="2">
    <source>
        <dbReference type="EMBL" id="TWU49747.1"/>
    </source>
</evidence>
<evidence type="ECO:0000313" key="3">
    <source>
        <dbReference type="Proteomes" id="UP000317977"/>
    </source>
</evidence>
<keyword evidence="1" id="KW-0732">Signal</keyword>
<sequence length="304" mass="34417" precursor="true">MLRVWLVVACSLVVSASQLAAEDEVKPYVSYEAAFHAASKHRASGEWKASEDALRQAIELSSDVRKHCDAHRVLVDVYSRLDKPGAMFDSADFVVANHPHAASASLTKSSLTSIVGQRDWHAKMKERYEGILVKDPKNRVALEMMERYTYLLSRQHDKRIEYLDRLIDLQKSSDEPIDIRMHMDRAFSYKILHDYPKSAELYEGTAELDDASRSFALMRAAEVWQQAKDKPKALAAAKRADQLGPSKGVDNNLYAWHRGLGEVFIYTRQTDLAIKHLEAAVAEAPINAYRQQCTELLELAKDLK</sequence>
<protein>
    <submittedName>
        <fullName evidence="2">Tetratricopeptide repeat protein</fullName>
    </submittedName>
</protein>
<accession>A0A5C6EP09</accession>
<reference evidence="2 3" key="1">
    <citation type="submission" date="2019-02" db="EMBL/GenBank/DDBJ databases">
        <title>Deep-cultivation of Planctomycetes and their phenomic and genomic characterization uncovers novel biology.</title>
        <authorList>
            <person name="Wiegand S."/>
            <person name="Jogler M."/>
            <person name="Boedeker C."/>
            <person name="Pinto D."/>
            <person name="Vollmers J."/>
            <person name="Rivas-Marin E."/>
            <person name="Kohn T."/>
            <person name="Peeters S.H."/>
            <person name="Heuer A."/>
            <person name="Rast P."/>
            <person name="Oberbeckmann S."/>
            <person name="Bunk B."/>
            <person name="Jeske O."/>
            <person name="Meyerdierks A."/>
            <person name="Storesund J.E."/>
            <person name="Kallscheuer N."/>
            <person name="Luecker S."/>
            <person name="Lage O.M."/>
            <person name="Pohl T."/>
            <person name="Merkel B.J."/>
            <person name="Hornburger P."/>
            <person name="Mueller R.-W."/>
            <person name="Bruemmer F."/>
            <person name="Labrenz M."/>
            <person name="Spormann A.M."/>
            <person name="Op Den Camp H."/>
            <person name="Overmann J."/>
            <person name="Amann R."/>
            <person name="Jetten M.S.M."/>
            <person name="Mascher T."/>
            <person name="Medema M.H."/>
            <person name="Devos D.P."/>
            <person name="Kaster A.-K."/>
            <person name="Ovreas L."/>
            <person name="Rohde M."/>
            <person name="Galperin M.Y."/>
            <person name="Jogler C."/>
        </authorList>
    </citation>
    <scope>NUCLEOTIDE SEQUENCE [LARGE SCALE GENOMIC DNA]</scope>
    <source>
        <strain evidence="2 3">Poly59</strain>
    </source>
</reference>
<keyword evidence="3" id="KW-1185">Reference proteome</keyword>
<dbReference type="SUPFAM" id="SSF48452">
    <property type="entry name" value="TPR-like"/>
    <property type="match status" value="1"/>
</dbReference>
<dbReference type="OrthoDB" id="284037at2"/>
<comment type="caution">
    <text evidence="2">The sequence shown here is derived from an EMBL/GenBank/DDBJ whole genome shotgun (WGS) entry which is preliminary data.</text>
</comment>
<organism evidence="2 3">
    <name type="scientific">Rubripirellula reticaptiva</name>
    <dbReference type="NCBI Taxonomy" id="2528013"/>
    <lineage>
        <taxon>Bacteria</taxon>
        <taxon>Pseudomonadati</taxon>
        <taxon>Planctomycetota</taxon>
        <taxon>Planctomycetia</taxon>
        <taxon>Pirellulales</taxon>
        <taxon>Pirellulaceae</taxon>
        <taxon>Rubripirellula</taxon>
    </lineage>
</organism>
<dbReference type="AlphaFoldDB" id="A0A5C6EP09"/>
<dbReference type="Gene3D" id="1.25.40.10">
    <property type="entry name" value="Tetratricopeptide repeat domain"/>
    <property type="match status" value="2"/>
</dbReference>
<dbReference type="InterPro" id="IPR019734">
    <property type="entry name" value="TPR_rpt"/>
</dbReference>
<feature type="signal peptide" evidence="1">
    <location>
        <begin position="1"/>
        <end position="20"/>
    </location>
</feature>
<dbReference type="InterPro" id="IPR011990">
    <property type="entry name" value="TPR-like_helical_dom_sf"/>
</dbReference>
<dbReference type="EMBL" id="SJPX01000004">
    <property type="protein sequence ID" value="TWU49747.1"/>
    <property type="molecule type" value="Genomic_DNA"/>
</dbReference>
<dbReference type="SMART" id="SM00028">
    <property type="entry name" value="TPR"/>
    <property type="match status" value="4"/>
</dbReference>
<evidence type="ECO:0000256" key="1">
    <source>
        <dbReference type="SAM" id="SignalP"/>
    </source>
</evidence>
<proteinExistence type="predicted"/>
<name>A0A5C6EP09_9BACT</name>
<dbReference type="Proteomes" id="UP000317977">
    <property type="component" value="Unassembled WGS sequence"/>
</dbReference>
<feature type="chain" id="PRO_5022878950" evidence="1">
    <location>
        <begin position="21"/>
        <end position="304"/>
    </location>
</feature>
<dbReference type="RefSeq" id="WP_146535950.1">
    <property type="nucleotide sequence ID" value="NZ_SJPX01000004.1"/>
</dbReference>